<dbReference type="Proteomes" id="UP000827138">
    <property type="component" value="Chromosome"/>
</dbReference>
<feature type="chain" id="PRO_5045816550" description="Secreted protein" evidence="1">
    <location>
        <begin position="36"/>
        <end position="188"/>
    </location>
</feature>
<name>A0ABX8XM09_9ACTN</name>
<feature type="signal peptide" evidence="1">
    <location>
        <begin position="1"/>
        <end position="35"/>
    </location>
</feature>
<accession>A0ABX8XM09</accession>
<evidence type="ECO:0000256" key="1">
    <source>
        <dbReference type="SAM" id="SignalP"/>
    </source>
</evidence>
<dbReference type="EMBL" id="CP080647">
    <property type="protein sequence ID" value="QYX76672.1"/>
    <property type="molecule type" value="Genomic_DNA"/>
</dbReference>
<protein>
    <recommendedName>
        <fullName evidence="4">Secreted protein</fullName>
    </recommendedName>
</protein>
<gene>
    <name evidence="2" type="ORF">K1J60_09295</name>
</gene>
<evidence type="ECO:0000313" key="2">
    <source>
        <dbReference type="EMBL" id="QYX76672.1"/>
    </source>
</evidence>
<proteinExistence type="predicted"/>
<evidence type="ECO:0008006" key="4">
    <source>
        <dbReference type="Google" id="ProtNLM"/>
    </source>
</evidence>
<organism evidence="2 3">
    <name type="scientific">Streptomyces akebiae</name>
    <dbReference type="NCBI Taxonomy" id="2865673"/>
    <lineage>
        <taxon>Bacteria</taxon>
        <taxon>Bacillati</taxon>
        <taxon>Actinomycetota</taxon>
        <taxon>Actinomycetes</taxon>
        <taxon>Kitasatosporales</taxon>
        <taxon>Streptomycetaceae</taxon>
        <taxon>Streptomyces</taxon>
    </lineage>
</organism>
<reference evidence="2 3" key="1">
    <citation type="submission" date="2021-08" db="EMBL/GenBank/DDBJ databases">
        <authorList>
            <person name="Ping M."/>
        </authorList>
    </citation>
    <scope>NUCLEOTIDE SEQUENCE [LARGE SCALE GENOMIC DNA]</scope>
    <source>
        <strain evidence="2 3">MG28</strain>
    </source>
</reference>
<evidence type="ECO:0000313" key="3">
    <source>
        <dbReference type="Proteomes" id="UP000827138"/>
    </source>
</evidence>
<keyword evidence="3" id="KW-1185">Reference proteome</keyword>
<sequence length="188" mass="20012">MNTAMKRALGSTATSAALVIGSLAMIPAMSTPAAAACQPSTCYKVVKYGSPTYKATGPTSSKYNSSSAKAALSISVTRSTTRSSTRKAEADGSVSWGIAKVEAKTGYEVTKSVTKGVKVTNKMVVDPKKRGYTRPMVEYRKFLIEKWREGGDGKQYFVGNVGTLTGITSSMHWVECQTKSENGCTPKP</sequence>
<keyword evidence="1" id="KW-0732">Signal</keyword>